<evidence type="ECO:0000313" key="1">
    <source>
        <dbReference type="EMBL" id="KAJ7370888.1"/>
    </source>
</evidence>
<organism evidence="1 2">
    <name type="scientific">Desmophyllum pertusum</name>
    <dbReference type="NCBI Taxonomy" id="174260"/>
    <lineage>
        <taxon>Eukaryota</taxon>
        <taxon>Metazoa</taxon>
        <taxon>Cnidaria</taxon>
        <taxon>Anthozoa</taxon>
        <taxon>Hexacorallia</taxon>
        <taxon>Scleractinia</taxon>
        <taxon>Caryophylliina</taxon>
        <taxon>Caryophylliidae</taxon>
        <taxon>Desmophyllum</taxon>
    </lineage>
</organism>
<proteinExistence type="predicted"/>
<evidence type="ECO:0000313" key="2">
    <source>
        <dbReference type="Proteomes" id="UP001163046"/>
    </source>
</evidence>
<sequence>MKYTLPRCELYKGDNVVNITFKMTANQWKDDTFRESISRAFTEYCSSQRPCNLRNSLEDATSRRSNPIDTIVFRPDDVMVLRRYPEEQPGMFSVVSAVLVPSNEPRMAQRETIPTVVLCRMVVKTSKRISKYMGNIDIIFINGEKDPSCVSERKKKDNVNTNGGKNWSTERELIF</sequence>
<keyword evidence="2" id="KW-1185">Reference proteome</keyword>
<accession>A0A9X0CQU6</accession>
<reference evidence="1" key="1">
    <citation type="submission" date="2023-01" db="EMBL/GenBank/DDBJ databases">
        <title>Genome assembly of the deep-sea coral Lophelia pertusa.</title>
        <authorList>
            <person name="Herrera S."/>
            <person name="Cordes E."/>
        </authorList>
    </citation>
    <scope>NUCLEOTIDE SEQUENCE</scope>
    <source>
        <strain evidence="1">USNM1676648</strain>
        <tissue evidence="1">Polyp</tissue>
    </source>
</reference>
<comment type="caution">
    <text evidence="1">The sequence shown here is derived from an EMBL/GenBank/DDBJ whole genome shotgun (WGS) entry which is preliminary data.</text>
</comment>
<dbReference type="AlphaFoldDB" id="A0A9X0CQU6"/>
<dbReference type="EMBL" id="MU826854">
    <property type="protein sequence ID" value="KAJ7370888.1"/>
    <property type="molecule type" value="Genomic_DNA"/>
</dbReference>
<name>A0A9X0CQU6_9CNID</name>
<protein>
    <submittedName>
        <fullName evidence="1">Uncharacterized protein</fullName>
    </submittedName>
</protein>
<dbReference type="Proteomes" id="UP001163046">
    <property type="component" value="Unassembled WGS sequence"/>
</dbReference>
<gene>
    <name evidence="1" type="ORF">OS493_028958</name>
</gene>